<organism evidence="1 2">
    <name type="scientific">Janibacter limosus</name>
    <dbReference type="NCBI Taxonomy" id="53458"/>
    <lineage>
        <taxon>Bacteria</taxon>
        <taxon>Bacillati</taxon>
        <taxon>Actinomycetota</taxon>
        <taxon>Actinomycetes</taxon>
        <taxon>Micrococcales</taxon>
        <taxon>Intrasporangiaceae</taxon>
        <taxon>Janibacter</taxon>
    </lineage>
</organism>
<reference evidence="1" key="1">
    <citation type="submission" date="2021-11" db="EMBL/GenBank/DDBJ databases">
        <title>Study of the species diversity of bacterial strains isolated from a unique natural object - Shulgan-Tash cave (Bashkiria).</title>
        <authorList>
            <person name="Sazanova A.L."/>
            <person name="Chirak E.R."/>
            <person name="Safronova V.I."/>
        </authorList>
    </citation>
    <scope>NUCLEOTIDE SEQUENCE</scope>
    <source>
        <strain evidence="1">P1</strain>
    </source>
</reference>
<sequence>MSVPDDGYRSPRILTTGRVEGIEFLGSAQERLQDEARLNLSTNTVLVPPGIGPGDVYEVRTELPPTGAGALPEQLPVAAGSMPISGDAAFVDGRIRAWKGDASDRWGQFRAIAATMREEGTYTDGTPATSDTALDAERSGRARAALLHPAGHGRGRLDDFLNSDPLAGDDEQYAATLALIGNRPGIPTRVVVGATATDDGVVRGRDIHAWVEVQQTDGQWFRVLPQTFIPDATEQATPGRHRADPVDGARGHPSTAAATAAAGTARAGRRLVLPVGPAAVGTAPRRLRGCTAAPPPADARRHRRPSSRPAAARQPDRRVGRARNDLVEEAGVLGRRLPAGATRVEQARALGPGTGAVPAAMRADGLIFGEAPPRAAEISARQAELRRVRRRMRRETPFVTRLRATFDPRPLFSHHEDIGLHDTTTAPSRKALR</sequence>
<proteinExistence type="predicted"/>
<gene>
    <name evidence="1" type="ORF">LP422_21500</name>
</gene>
<accession>A0AC61U4A7</accession>
<evidence type="ECO:0000313" key="2">
    <source>
        <dbReference type="Proteomes" id="UP001059663"/>
    </source>
</evidence>
<protein>
    <submittedName>
        <fullName evidence="1">Transglutaminase-like domain-containing protein</fullName>
    </submittedName>
</protein>
<dbReference type="EMBL" id="CP087977">
    <property type="protein sequence ID" value="UUZ44819.1"/>
    <property type="molecule type" value="Genomic_DNA"/>
</dbReference>
<name>A0AC61U4A7_9MICO</name>
<evidence type="ECO:0000313" key="1">
    <source>
        <dbReference type="EMBL" id="UUZ44819.1"/>
    </source>
</evidence>
<dbReference type="Proteomes" id="UP001059663">
    <property type="component" value="Chromosome"/>
</dbReference>